<dbReference type="InterPro" id="IPR038735">
    <property type="entry name" value="MSMEG_1276-like_NTP-PPase_dom"/>
</dbReference>
<dbReference type="EMBL" id="DVMT01000002">
    <property type="protein sequence ID" value="HIU39678.1"/>
    <property type="molecule type" value="Genomic_DNA"/>
</dbReference>
<dbReference type="SUPFAM" id="SSF101386">
    <property type="entry name" value="all-alpha NTP pyrophosphatases"/>
    <property type="match status" value="1"/>
</dbReference>
<reference evidence="1" key="2">
    <citation type="journal article" date="2021" name="PeerJ">
        <title>Extensive microbial diversity within the chicken gut microbiome revealed by metagenomics and culture.</title>
        <authorList>
            <person name="Gilroy R."/>
            <person name="Ravi A."/>
            <person name="Getino M."/>
            <person name="Pursley I."/>
            <person name="Horton D.L."/>
            <person name="Alikhan N.F."/>
            <person name="Baker D."/>
            <person name="Gharbi K."/>
            <person name="Hall N."/>
            <person name="Watson M."/>
            <person name="Adriaenssens E.M."/>
            <person name="Foster-Nyarko E."/>
            <person name="Jarju S."/>
            <person name="Secka A."/>
            <person name="Antonio M."/>
            <person name="Oren A."/>
            <person name="Chaudhuri R.R."/>
            <person name="La Ragione R."/>
            <person name="Hildebrand F."/>
            <person name="Pallen M.J."/>
        </authorList>
    </citation>
    <scope>NUCLEOTIDE SEQUENCE</scope>
    <source>
        <strain evidence="1">CHK193-30670</strain>
    </source>
</reference>
<proteinExistence type="predicted"/>
<dbReference type="Pfam" id="PF01503">
    <property type="entry name" value="PRA-PH"/>
    <property type="match status" value="1"/>
</dbReference>
<reference evidence="1" key="1">
    <citation type="submission" date="2020-10" db="EMBL/GenBank/DDBJ databases">
        <authorList>
            <person name="Gilroy R."/>
        </authorList>
    </citation>
    <scope>NUCLEOTIDE SEQUENCE</scope>
    <source>
        <strain evidence="1">CHK193-30670</strain>
    </source>
</reference>
<dbReference type="CDD" id="cd11532">
    <property type="entry name" value="NTP-PPase_COG4997"/>
    <property type="match status" value="1"/>
</dbReference>
<evidence type="ECO:0000313" key="2">
    <source>
        <dbReference type="Proteomes" id="UP000824074"/>
    </source>
</evidence>
<dbReference type="Gene3D" id="1.10.287.1080">
    <property type="entry name" value="MazG-like"/>
    <property type="match status" value="1"/>
</dbReference>
<accession>A0A9D1IM71</accession>
<dbReference type="AlphaFoldDB" id="A0A9D1IM71"/>
<comment type="caution">
    <text evidence="1">The sequence shown here is derived from an EMBL/GenBank/DDBJ whole genome shotgun (WGS) entry which is preliminary data.</text>
</comment>
<dbReference type="Proteomes" id="UP000824074">
    <property type="component" value="Unassembled WGS sequence"/>
</dbReference>
<protein>
    <submittedName>
        <fullName evidence="1">Nucleoside triphosphate pyrophosphohydrolase</fullName>
    </submittedName>
</protein>
<gene>
    <name evidence="1" type="ORF">IAB68_00040</name>
</gene>
<name>A0A9D1IM71_9FIRM</name>
<evidence type="ECO:0000313" key="1">
    <source>
        <dbReference type="EMBL" id="HIU39678.1"/>
    </source>
</evidence>
<sequence>MEKIFNKLVRDKIPDKIEKNGEYALTKTLNDNDFENALDNKLLEEVKEVIASRTPDEIKEELADLLEVMLKKAEVNNISFNDIEAARKQKKEVKGGFDTKTFLIKTVDQSYVDEKEAV</sequence>
<organism evidence="1 2">
    <name type="scientific">Candidatus Aphodocola excrementigallinarum</name>
    <dbReference type="NCBI Taxonomy" id="2840670"/>
    <lineage>
        <taxon>Bacteria</taxon>
        <taxon>Bacillati</taxon>
        <taxon>Bacillota</taxon>
        <taxon>Bacilli</taxon>
        <taxon>Candidatus Aphodocola</taxon>
    </lineage>
</organism>
<dbReference type="InterPro" id="IPR021130">
    <property type="entry name" value="PRib-ATP_PPHydrolase-like"/>
</dbReference>